<gene>
    <name evidence="3" type="ORF">GCM10022384_23780</name>
</gene>
<proteinExistence type="predicted"/>
<reference evidence="4" key="1">
    <citation type="journal article" date="2019" name="Int. J. Syst. Evol. Microbiol.">
        <title>The Global Catalogue of Microorganisms (GCM) 10K type strain sequencing project: providing services to taxonomists for standard genome sequencing and annotation.</title>
        <authorList>
            <consortium name="The Broad Institute Genomics Platform"/>
            <consortium name="The Broad Institute Genome Sequencing Center for Infectious Disease"/>
            <person name="Wu L."/>
            <person name="Ma J."/>
        </authorList>
    </citation>
    <scope>NUCLEOTIDE SEQUENCE [LARGE SCALE GENOMIC DNA]</scope>
    <source>
        <strain evidence="4">JCM 17027</strain>
    </source>
</reference>
<keyword evidence="4" id="KW-1185">Reference proteome</keyword>
<evidence type="ECO:0000313" key="3">
    <source>
        <dbReference type="EMBL" id="GAA3972238.1"/>
    </source>
</evidence>
<sequence>MKGVKGAKEPLRIGNASGFHGDRFDAMREMLTGGPLDVLTGDYLAELTMLILGRDRLKDPGAGYARTFLRQLEECLGLAHDRGVKIVSNAGGLNPAGLADAVRTLADRLGIPVRVAHVEGDDLTAAHPGALAAHAYLGGFGIAECLRAGADVVVTGRVTDAALVTGPAAAHFGWAPTQYDRLAGAVVAGHVLECGAQATGGNYAFFGEGGALRPGFPLAELHEDGSSVVTKHPGTGGLVDVGTVTAQLLYETAGARYAGPETTARLDTVRLTRDGPDRVRIDGVRGEAPPPELKVGVNRLGGFRNEVVFVLTGLEIPSKAALVRQQMRDFFAASGSRPAEVSWDLARTDRPDAPTEETASALLRLVVRDPEQEKVGRVLSAAAVELALSSYPGFHLPAPPGKGAPYGVFEAARVPRDAVDHVAVLHDGRRVPVPAARDTAVLADVPEPPLPEPLPPGPVRRAPLGLVAGARSGDKGGDANVGVWVRTDDAWRWLAHELTTDRFRELIPEARDLPVTRHPLPNLRAVNFVVEGILGEGVAAQHRFDPQAKALGEWLRARHVDIPEVLL</sequence>
<organism evidence="3 4">
    <name type="scientific">Streptomyces marokkonensis</name>
    <dbReference type="NCBI Taxonomy" id="324855"/>
    <lineage>
        <taxon>Bacteria</taxon>
        <taxon>Bacillati</taxon>
        <taxon>Actinomycetota</taxon>
        <taxon>Actinomycetes</taxon>
        <taxon>Kitasatosporales</taxon>
        <taxon>Streptomycetaceae</taxon>
        <taxon>Streptomyces</taxon>
    </lineage>
</organism>
<dbReference type="Pfam" id="PF23544">
    <property type="entry name" value="AtuA_ferredoxin"/>
    <property type="match status" value="1"/>
</dbReference>
<dbReference type="Pfam" id="PF07287">
    <property type="entry name" value="AtuA"/>
    <property type="match status" value="1"/>
</dbReference>
<dbReference type="InterPro" id="IPR056362">
    <property type="entry name" value="AtuA-like_ferredoxin_dom"/>
</dbReference>
<evidence type="ECO:0000259" key="2">
    <source>
        <dbReference type="Pfam" id="PF23544"/>
    </source>
</evidence>
<protein>
    <submittedName>
        <fullName evidence="3">DUF1446 domain-containing protein</fullName>
    </submittedName>
</protein>
<comment type="caution">
    <text evidence="3">The sequence shown here is derived from an EMBL/GenBank/DDBJ whole genome shotgun (WGS) entry which is preliminary data.</text>
</comment>
<dbReference type="RefSeq" id="WP_345591731.1">
    <property type="nucleotide sequence ID" value="NZ_BAABCQ010000035.1"/>
</dbReference>
<evidence type="ECO:0000313" key="4">
    <source>
        <dbReference type="Proteomes" id="UP001500034"/>
    </source>
</evidence>
<dbReference type="EMBL" id="BAABCQ010000035">
    <property type="protein sequence ID" value="GAA3972238.1"/>
    <property type="molecule type" value="Genomic_DNA"/>
</dbReference>
<dbReference type="PANTHER" id="PTHR47585:SF1">
    <property type="entry name" value="DUF1446 DOMAIN-CONTAINING PROTEIN"/>
    <property type="match status" value="1"/>
</dbReference>
<feature type="domain" description="AtuA-like ferredoxin-fold" evidence="2">
    <location>
        <begin position="463"/>
        <end position="560"/>
    </location>
</feature>
<feature type="domain" description="Acyclic terpene utilisation N-terminal" evidence="1">
    <location>
        <begin position="11"/>
        <end position="423"/>
    </location>
</feature>
<evidence type="ECO:0000259" key="1">
    <source>
        <dbReference type="Pfam" id="PF07287"/>
    </source>
</evidence>
<name>A0ABP7PW88_9ACTN</name>
<dbReference type="PANTHER" id="PTHR47585">
    <property type="match status" value="1"/>
</dbReference>
<dbReference type="Proteomes" id="UP001500034">
    <property type="component" value="Unassembled WGS sequence"/>
</dbReference>
<accession>A0ABP7PW88</accession>
<dbReference type="InterPro" id="IPR010839">
    <property type="entry name" value="AtuA_N"/>
</dbReference>